<evidence type="ECO:0000259" key="1">
    <source>
        <dbReference type="PROSITE" id="PS50075"/>
    </source>
</evidence>
<accession>A0A2W5KAJ8</accession>
<dbReference type="EMBL" id="QFPO01000008">
    <property type="protein sequence ID" value="PZQ14072.1"/>
    <property type="molecule type" value="Genomic_DNA"/>
</dbReference>
<proteinExistence type="predicted"/>
<dbReference type="Proteomes" id="UP000249046">
    <property type="component" value="Unassembled WGS sequence"/>
</dbReference>
<feature type="domain" description="Carrier" evidence="1">
    <location>
        <begin position="2"/>
        <end position="80"/>
    </location>
</feature>
<sequence>MDHRQQVRQFVLKNFLFTDDANALADGDSLIGAGIVDSTGILELIGFLEETHGIRIAPEEMVPANFDSIDAISAFLARRLAA</sequence>
<protein>
    <submittedName>
        <fullName evidence="2">Acyl carrier protein</fullName>
    </submittedName>
</protein>
<dbReference type="InterPro" id="IPR009081">
    <property type="entry name" value="PP-bd_ACP"/>
</dbReference>
<organism evidence="2 3">
    <name type="scientific">Rhodanobacter denitrificans</name>
    <dbReference type="NCBI Taxonomy" id="666685"/>
    <lineage>
        <taxon>Bacteria</taxon>
        <taxon>Pseudomonadati</taxon>
        <taxon>Pseudomonadota</taxon>
        <taxon>Gammaproteobacteria</taxon>
        <taxon>Lysobacterales</taxon>
        <taxon>Rhodanobacteraceae</taxon>
        <taxon>Rhodanobacter</taxon>
    </lineage>
</organism>
<comment type="caution">
    <text evidence="2">The sequence shown here is derived from an EMBL/GenBank/DDBJ whole genome shotgun (WGS) entry which is preliminary data.</text>
</comment>
<name>A0A2W5KAJ8_9GAMM</name>
<reference evidence="2 3" key="1">
    <citation type="submission" date="2017-08" db="EMBL/GenBank/DDBJ databases">
        <title>Infants hospitalized years apart are colonized by the same room-sourced microbial strains.</title>
        <authorList>
            <person name="Brooks B."/>
            <person name="Olm M.R."/>
            <person name="Firek B.A."/>
            <person name="Baker R."/>
            <person name="Thomas B.C."/>
            <person name="Morowitz M.J."/>
            <person name="Banfield J.F."/>
        </authorList>
    </citation>
    <scope>NUCLEOTIDE SEQUENCE [LARGE SCALE GENOMIC DNA]</scope>
    <source>
        <strain evidence="2">S2_005_003_R2_42</strain>
    </source>
</reference>
<dbReference type="AlphaFoldDB" id="A0A2W5KAJ8"/>
<dbReference type="SUPFAM" id="SSF47336">
    <property type="entry name" value="ACP-like"/>
    <property type="match status" value="1"/>
</dbReference>
<dbReference type="InterPro" id="IPR036736">
    <property type="entry name" value="ACP-like_sf"/>
</dbReference>
<dbReference type="Gene3D" id="1.10.1200.10">
    <property type="entry name" value="ACP-like"/>
    <property type="match status" value="1"/>
</dbReference>
<gene>
    <name evidence="2" type="ORF">DI564_10970</name>
</gene>
<dbReference type="PROSITE" id="PS50075">
    <property type="entry name" value="CARRIER"/>
    <property type="match status" value="1"/>
</dbReference>
<evidence type="ECO:0000313" key="3">
    <source>
        <dbReference type="Proteomes" id="UP000249046"/>
    </source>
</evidence>
<evidence type="ECO:0000313" key="2">
    <source>
        <dbReference type="EMBL" id="PZQ14072.1"/>
    </source>
</evidence>